<gene>
    <name evidence="2" type="ORF">A2840_00050</name>
</gene>
<feature type="transmembrane region" description="Helical" evidence="1">
    <location>
        <begin position="99"/>
        <end position="119"/>
    </location>
</feature>
<evidence type="ECO:0008006" key="4">
    <source>
        <dbReference type="Google" id="ProtNLM"/>
    </source>
</evidence>
<keyword evidence="1" id="KW-1133">Transmembrane helix</keyword>
<name>A0A1G1Y5P4_9BACT</name>
<reference evidence="2 3" key="1">
    <citation type="journal article" date="2016" name="Nat. Commun.">
        <title>Thousands of microbial genomes shed light on interconnected biogeochemical processes in an aquifer system.</title>
        <authorList>
            <person name="Anantharaman K."/>
            <person name="Brown C.T."/>
            <person name="Hug L.A."/>
            <person name="Sharon I."/>
            <person name="Castelle C.J."/>
            <person name="Probst A.J."/>
            <person name="Thomas B.C."/>
            <person name="Singh A."/>
            <person name="Wilkins M.J."/>
            <person name="Karaoz U."/>
            <person name="Brodie E.L."/>
            <person name="Williams K.H."/>
            <person name="Hubbard S.S."/>
            <person name="Banfield J.F."/>
        </authorList>
    </citation>
    <scope>NUCLEOTIDE SEQUENCE [LARGE SCALE GENOMIC DNA]</scope>
</reference>
<feature type="transmembrane region" description="Helical" evidence="1">
    <location>
        <begin position="20"/>
        <end position="42"/>
    </location>
</feature>
<dbReference type="Proteomes" id="UP000178385">
    <property type="component" value="Unassembled WGS sequence"/>
</dbReference>
<proteinExistence type="predicted"/>
<evidence type="ECO:0000313" key="3">
    <source>
        <dbReference type="Proteomes" id="UP000178385"/>
    </source>
</evidence>
<evidence type="ECO:0000313" key="2">
    <source>
        <dbReference type="EMBL" id="OGY47663.1"/>
    </source>
</evidence>
<keyword evidence="1" id="KW-0472">Membrane</keyword>
<protein>
    <recommendedName>
        <fullName evidence="4">DUF1648 domain-containing protein</fullName>
    </recommendedName>
</protein>
<accession>A0A1G1Y5P4</accession>
<dbReference type="EMBL" id="MHIG01000010">
    <property type="protein sequence ID" value="OGY47663.1"/>
    <property type="molecule type" value="Genomic_DNA"/>
</dbReference>
<organism evidence="2 3">
    <name type="scientific">Candidatus Buchananbacteria bacterium RIFCSPHIGHO2_01_FULL_47_11b</name>
    <dbReference type="NCBI Taxonomy" id="1797537"/>
    <lineage>
        <taxon>Bacteria</taxon>
        <taxon>Candidatus Buchananiibacteriota</taxon>
    </lineage>
</organism>
<feature type="transmembrane region" description="Helical" evidence="1">
    <location>
        <begin position="68"/>
        <end position="87"/>
    </location>
</feature>
<dbReference type="AlphaFoldDB" id="A0A1G1Y5P4"/>
<comment type="caution">
    <text evidence="2">The sequence shown here is derived from an EMBL/GenBank/DDBJ whole genome shotgun (WGS) entry which is preliminary data.</text>
</comment>
<evidence type="ECO:0000256" key="1">
    <source>
        <dbReference type="SAM" id="Phobius"/>
    </source>
</evidence>
<keyword evidence="1" id="KW-0812">Transmembrane</keyword>
<sequence>MIFRPIQKTNLVGLLTDRFFIYATVGAVILNSLLWLIFFWYIRDFPEQIPLHYNIYFGIDLVGPWYEIFKLSGFGTAVVFINTILALCIHRFSRLLTRLLVGGNAVIQILLFLAGTAIVRLTL</sequence>